<evidence type="ECO:0000313" key="1">
    <source>
        <dbReference type="EMBL" id="EDP11752.1"/>
    </source>
</evidence>
<dbReference type="Proteomes" id="UP000004090">
    <property type="component" value="Unassembled WGS sequence"/>
</dbReference>
<comment type="caution">
    <text evidence="1">The sequence shown here is derived from an EMBL/GenBank/DDBJ whole genome shotgun (WGS) entry which is preliminary data.</text>
</comment>
<dbReference type="EMBL" id="ABAW02000018">
    <property type="protein sequence ID" value="EDP11752.1"/>
    <property type="molecule type" value="Genomic_DNA"/>
</dbReference>
<dbReference type="HOGENOM" id="CLU_3343800_0_0_9"/>
<reference evidence="1 2" key="2">
    <citation type="submission" date="2007-09" db="EMBL/GenBank/DDBJ databases">
        <authorList>
            <person name="Fulton L."/>
            <person name="Clifton S."/>
            <person name="Fulton B."/>
            <person name="Xu J."/>
            <person name="Minx P."/>
            <person name="Pepin K.H."/>
            <person name="Johnson M."/>
            <person name="Thiruvilangam P."/>
            <person name="Bhonagiri V."/>
            <person name="Nash W.E."/>
            <person name="Mardis E.R."/>
            <person name="Wilson R.K."/>
        </authorList>
    </citation>
    <scope>NUCLEOTIDE SEQUENCE [LARGE SCALE GENOMIC DNA]</scope>
    <source>
        <strain evidence="1 2">DSM 3991</strain>
    </source>
</reference>
<protein>
    <submittedName>
        <fullName evidence="1">Uncharacterized protein</fullName>
    </submittedName>
</protein>
<dbReference type="STRING" id="428127.EUBDOL_00931"/>
<dbReference type="AlphaFoldDB" id="A8RAW2"/>
<gene>
    <name evidence="1" type="ORF">EUBDOL_00931</name>
</gene>
<accession>A8RAW2</accession>
<name>A8RAW2_9FIRM</name>
<evidence type="ECO:0000313" key="2">
    <source>
        <dbReference type="Proteomes" id="UP000004090"/>
    </source>
</evidence>
<proteinExistence type="predicted"/>
<organism evidence="1 2">
    <name type="scientific">Amedibacillus dolichus DSM 3991</name>
    <dbReference type="NCBI Taxonomy" id="428127"/>
    <lineage>
        <taxon>Bacteria</taxon>
        <taxon>Bacillati</taxon>
        <taxon>Bacillota</taxon>
        <taxon>Erysipelotrichia</taxon>
        <taxon>Erysipelotrichales</taxon>
        <taxon>Erysipelotrichaceae</taxon>
        <taxon>Amedibacillus</taxon>
    </lineage>
</organism>
<sequence length="37" mass="4291">MLKCAGKDRKHSFLTACFDTILQKYTAINERNNISKM</sequence>
<reference evidence="1 2" key="1">
    <citation type="submission" date="2007-09" db="EMBL/GenBank/DDBJ databases">
        <title>Draft genome sequence of Eubacterium dolichum (DSM 3991).</title>
        <authorList>
            <person name="Sudarsanam P."/>
            <person name="Ley R."/>
            <person name="Guruge J."/>
            <person name="Turnbaugh P.J."/>
            <person name="Mahowald M."/>
            <person name="Liep D."/>
            <person name="Gordon J."/>
        </authorList>
    </citation>
    <scope>NUCLEOTIDE SEQUENCE [LARGE SCALE GENOMIC DNA]</scope>
    <source>
        <strain evidence="1 2">DSM 3991</strain>
    </source>
</reference>